<evidence type="ECO:0000256" key="2">
    <source>
        <dbReference type="ARBA" id="ARBA00004585"/>
    </source>
</evidence>
<keyword evidence="16" id="KW-0576">Peroxisome</keyword>
<keyword evidence="14" id="KW-1133">Transmembrane helix</keyword>
<gene>
    <name evidence="19" type="primary">PEX10</name>
    <name evidence="19" type="ORF">BGZ80_011142</name>
</gene>
<dbReference type="InterPro" id="IPR025654">
    <property type="entry name" value="PEX2/10"/>
</dbReference>
<dbReference type="GO" id="GO:0016567">
    <property type="term" value="P:protein ubiquitination"/>
    <property type="evidence" value="ECO:0007669"/>
    <property type="project" value="UniProtKB-ARBA"/>
</dbReference>
<dbReference type="PANTHER" id="PTHR23350">
    <property type="entry name" value="PEROXISOME ASSEMBLY PROTEIN 10"/>
    <property type="match status" value="1"/>
</dbReference>
<feature type="region of interest" description="Disordered" evidence="17">
    <location>
        <begin position="149"/>
        <end position="178"/>
    </location>
</feature>
<dbReference type="GO" id="GO:0061630">
    <property type="term" value="F:ubiquitin protein ligase activity"/>
    <property type="evidence" value="ECO:0007669"/>
    <property type="project" value="UniProtKB-EC"/>
</dbReference>
<evidence type="ECO:0000313" key="20">
    <source>
        <dbReference type="Proteomes" id="UP000703661"/>
    </source>
</evidence>
<evidence type="ECO:0000259" key="18">
    <source>
        <dbReference type="Pfam" id="PF04757"/>
    </source>
</evidence>
<evidence type="ECO:0000256" key="7">
    <source>
        <dbReference type="ARBA" id="ARBA00022679"/>
    </source>
</evidence>
<dbReference type="InterPro" id="IPR006845">
    <property type="entry name" value="Pex_N"/>
</dbReference>
<evidence type="ECO:0000313" key="19">
    <source>
        <dbReference type="EMBL" id="KAG0022793.1"/>
    </source>
</evidence>
<protein>
    <recommendedName>
        <fullName evidence="5">RING-type E3 ubiquitin transferase</fullName>
        <ecNumber evidence="5">2.3.2.27</ecNumber>
    </recommendedName>
</protein>
<comment type="caution">
    <text evidence="19">The sequence shown here is derived from an EMBL/GenBank/DDBJ whole genome shotgun (WGS) entry which is preliminary data.</text>
</comment>
<evidence type="ECO:0000256" key="15">
    <source>
        <dbReference type="ARBA" id="ARBA00023136"/>
    </source>
</evidence>
<dbReference type="Proteomes" id="UP000703661">
    <property type="component" value="Unassembled WGS sequence"/>
</dbReference>
<dbReference type="AlphaFoldDB" id="A0A9P6N3S7"/>
<dbReference type="GO" id="GO:0016562">
    <property type="term" value="P:protein import into peroxisome matrix, receptor recycling"/>
    <property type="evidence" value="ECO:0007669"/>
    <property type="project" value="UniProtKB-ARBA"/>
</dbReference>
<organism evidence="19 20">
    <name type="scientific">Entomortierella chlamydospora</name>
    <dbReference type="NCBI Taxonomy" id="101097"/>
    <lineage>
        <taxon>Eukaryota</taxon>
        <taxon>Fungi</taxon>
        <taxon>Fungi incertae sedis</taxon>
        <taxon>Mucoromycota</taxon>
        <taxon>Mortierellomycotina</taxon>
        <taxon>Mortierellomycetes</taxon>
        <taxon>Mortierellales</taxon>
        <taxon>Mortierellaceae</taxon>
        <taxon>Entomortierella</taxon>
    </lineage>
</organism>
<keyword evidence="8" id="KW-0812">Transmembrane</keyword>
<evidence type="ECO:0000256" key="11">
    <source>
        <dbReference type="ARBA" id="ARBA00022786"/>
    </source>
</evidence>
<keyword evidence="6" id="KW-0813">Transport</keyword>
<comment type="pathway">
    <text evidence="3">Protein modification; protein ubiquitination.</text>
</comment>
<dbReference type="GO" id="GO:0005778">
    <property type="term" value="C:peroxisomal membrane"/>
    <property type="evidence" value="ECO:0007669"/>
    <property type="project" value="UniProtKB-SubCell"/>
</dbReference>
<evidence type="ECO:0000256" key="5">
    <source>
        <dbReference type="ARBA" id="ARBA00012483"/>
    </source>
</evidence>
<dbReference type="OrthoDB" id="6270329at2759"/>
<dbReference type="GO" id="GO:0008270">
    <property type="term" value="F:zinc ion binding"/>
    <property type="evidence" value="ECO:0007669"/>
    <property type="project" value="UniProtKB-KW"/>
</dbReference>
<feature type="compositionally biased region" description="Polar residues" evidence="17">
    <location>
        <begin position="1"/>
        <end position="13"/>
    </location>
</feature>
<comment type="catalytic activity">
    <reaction evidence="1">
        <text>S-ubiquitinyl-[E2 ubiquitin-conjugating enzyme]-L-cysteine + [acceptor protein]-L-lysine = [E2 ubiquitin-conjugating enzyme]-L-cysteine + N(6)-ubiquitinyl-[acceptor protein]-L-lysine.</text>
        <dbReference type="EC" id="2.3.2.27"/>
    </reaction>
</comment>
<evidence type="ECO:0000256" key="14">
    <source>
        <dbReference type="ARBA" id="ARBA00022989"/>
    </source>
</evidence>
<name>A0A9P6N3S7_9FUNG</name>
<keyword evidence="9" id="KW-0479">Metal-binding</keyword>
<sequence>MSDASGQQPANSADRSRLEVTGAQPSGNAPPAPKFNLSLPSASQPDIIRANQKDSYYQQILKDKVKDAVRDIFGSRLQHLYQTEVDVFSDLCYYSLTTLLGTQTLGEEYCDIIQIRGSSGTFPSLARRSALVFWHVLVPYIYSKGAQELRKRTRPQQQQQHRHAGHRLDATLSESEPKKEPSAAMIKLKTAVHNWLPTLQNFFKTHGHSAHLAIFYFAGAYYSFSKRVTGIRYIFNRKLSPGEERSGYEVLGVLIVIQLIIQFFQWRRRIAAEAKEKAAIAALAAGNPLNGGDQKNAQIEAEVEEEEEEEEDDFSLTTAQINAKKCTLCLDPRTNTTATPPNVHFAVNTFSYQHYCPSTPSSTKSAITDSIVNTKCRLISIVILDCKINEMLRCFI</sequence>
<dbReference type="EMBL" id="JAAAID010000086">
    <property type="protein sequence ID" value="KAG0022793.1"/>
    <property type="molecule type" value="Genomic_DNA"/>
</dbReference>
<evidence type="ECO:0000256" key="3">
    <source>
        <dbReference type="ARBA" id="ARBA00004906"/>
    </source>
</evidence>
<evidence type="ECO:0000256" key="16">
    <source>
        <dbReference type="ARBA" id="ARBA00023140"/>
    </source>
</evidence>
<keyword evidence="15" id="KW-0472">Membrane</keyword>
<keyword evidence="13" id="KW-0653">Protein transport</keyword>
<accession>A0A9P6N3S7</accession>
<evidence type="ECO:0000256" key="17">
    <source>
        <dbReference type="SAM" id="MobiDB-lite"/>
    </source>
</evidence>
<feature type="region of interest" description="Disordered" evidence="17">
    <location>
        <begin position="1"/>
        <end position="36"/>
    </location>
</feature>
<proteinExistence type="inferred from homology"/>
<evidence type="ECO:0000256" key="4">
    <source>
        <dbReference type="ARBA" id="ARBA00008704"/>
    </source>
</evidence>
<evidence type="ECO:0000256" key="6">
    <source>
        <dbReference type="ARBA" id="ARBA00022448"/>
    </source>
</evidence>
<evidence type="ECO:0000256" key="10">
    <source>
        <dbReference type="ARBA" id="ARBA00022771"/>
    </source>
</evidence>
<dbReference type="Pfam" id="PF04757">
    <property type="entry name" value="Pex2_Pex12"/>
    <property type="match status" value="1"/>
</dbReference>
<keyword evidence="20" id="KW-1185">Reference proteome</keyword>
<evidence type="ECO:0000256" key="13">
    <source>
        <dbReference type="ARBA" id="ARBA00022927"/>
    </source>
</evidence>
<dbReference type="PANTHER" id="PTHR23350:SF0">
    <property type="entry name" value="PEROXISOME BIOGENESIS FACTOR 10"/>
    <property type="match status" value="1"/>
</dbReference>
<dbReference type="EC" id="2.3.2.27" evidence="5"/>
<reference evidence="19" key="1">
    <citation type="journal article" date="2020" name="Fungal Divers.">
        <title>Resolving the Mortierellaceae phylogeny through synthesis of multi-gene phylogenetics and phylogenomics.</title>
        <authorList>
            <person name="Vandepol N."/>
            <person name="Liber J."/>
            <person name="Desiro A."/>
            <person name="Na H."/>
            <person name="Kennedy M."/>
            <person name="Barry K."/>
            <person name="Grigoriev I.V."/>
            <person name="Miller A.N."/>
            <person name="O'Donnell K."/>
            <person name="Stajich J.E."/>
            <person name="Bonito G."/>
        </authorList>
    </citation>
    <scope>NUCLEOTIDE SEQUENCE</scope>
    <source>
        <strain evidence="19">NRRL 2769</strain>
    </source>
</reference>
<feature type="domain" description="Pex N-terminal" evidence="18">
    <location>
        <begin position="54"/>
        <end position="264"/>
    </location>
</feature>
<keyword evidence="11" id="KW-0833">Ubl conjugation pathway</keyword>
<evidence type="ECO:0000256" key="9">
    <source>
        <dbReference type="ARBA" id="ARBA00022723"/>
    </source>
</evidence>
<evidence type="ECO:0000256" key="12">
    <source>
        <dbReference type="ARBA" id="ARBA00022833"/>
    </source>
</evidence>
<comment type="similarity">
    <text evidence="4">Belongs to the pex2/pex10/pex12 family.</text>
</comment>
<keyword evidence="7" id="KW-0808">Transferase</keyword>
<evidence type="ECO:0000256" key="8">
    <source>
        <dbReference type="ARBA" id="ARBA00022692"/>
    </source>
</evidence>
<keyword evidence="10" id="KW-0863">Zinc-finger</keyword>
<comment type="subcellular location">
    <subcellularLocation>
        <location evidence="2">Peroxisome membrane</location>
        <topology evidence="2">Multi-pass membrane protein</topology>
    </subcellularLocation>
</comment>
<evidence type="ECO:0000256" key="1">
    <source>
        <dbReference type="ARBA" id="ARBA00000900"/>
    </source>
</evidence>
<keyword evidence="12" id="KW-0862">Zinc</keyword>